<dbReference type="Gene3D" id="1.25.10.10">
    <property type="entry name" value="Leucine-rich Repeat Variant"/>
    <property type="match status" value="1"/>
</dbReference>
<name>A0A544TAL9_9BACI</name>
<evidence type="ECO:0008006" key="4">
    <source>
        <dbReference type="Google" id="ProtNLM"/>
    </source>
</evidence>
<accession>A0A544TAL9</accession>
<sequence length="1019" mass="109848">MAMTLEELQILITTETSGLRRELNNVKNEMSGLDKAVKGSTDVMKKAFAGVAAALATLGIGKYVKDAIMASSQLESAFLGLQSIVEGQGRSFAKAKGFINDYIADGLVPVTNAVTAYKNLAARGYNDEQIVQTMERLKDAAAFGRQASYSLGDAVTSATEGLKNENSILVDNAGVTKNVAKMWDDYAASIGTTANNLTQQQKIQAEVNGIMEETKFQVGDAARYADTFAGRMSLLSKTMGDVQTNIGDAFMPIANIVIPILQRLANWLVRVTAYFRYFMQAFFGVSKSSKQSNAVIGGGGVAAQDSFGTAAENAGKKAEKSGKRVKKAAEEAKRSVAGFDEINSLTEPSKSSSGDSGSGGGSGGSGGSGGIGLGDMGIDDFAMPEIDTETIPAHIQEMVDKIKKSFKDLREGAKSVGTMFAEAFSGLGPALQPFRDAVEPIMLSLLKLGGTIFQLVDEFIKPAATYILLDFIPSLVVGFVKDFAPVIADALVWGFDLMSRHAQLATDLIIGLWNDIWLPSLEKVKNAWLDASSSIANSLQSLLDGTIKPLTEYILNSFLLPIANQLNRVFVPILTDVVVFALQLVSKTFKNVADTLNNLTTAVLLPALEKIKNAFMDMVPRIGGALQSLLNGTIKPFIDYILNDFVIPIAKSIIETLVPIFTDVLVFAFKETASAFEWLAKLMNDIYSTLIKPLFDLIKKIVTDTLKIVMDLWDKHGKDLLKNLSDLLKNIKDLFQQLWDKVLKPIIQPFLEMLTSLWDKHLKGLIKEIGDFVMKLVNAALEILNKFILPLVNYLVEKLGPSFSRTFTFIADIAGTAIGAIADLIKGLLKILGGLIDFIAGVFTGDWKRAWSGIKDVFKGIVDMLSGIFKGALNITIDIINSAVRTIIDTLNNLINGAVKLANKIPGINIGFSSISVPRIPKLARGGIVDGATNFGNYIAGEAGAEMIVPLENTPFVDKLASALGTAVMAAMQMTSPQSSGNDGRDLVIQIDGTTFARLIKPFTDRENNRLGSAIIQTL</sequence>
<evidence type="ECO:0000313" key="3">
    <source>
        <dbReference type="Proteomes" id="UP000317316"/>
    </source>
</evidence>
<dbReference type="OrthoDB" id="28713at2"/>
<gene>
    <name evidence="2" type="ORF">FG382_08040</name>
</gene>
<protein>
    <recommendedName>
        <fullName evidence="4">Phage tail protein</fullName>
    </recommendedName>
</protein>
<organism evidence="2 3">
    <name type="scientific">Psychrobacillus lasiicapitis</name>
    <dbReference type="NCBI Taxonomy" id="1636719"/>
    <lineage>
        <taxon>Bacteria</taxon>
        <taxon>Bacillati</taxon>
        <taxon>Bacillota</taxon>
        <taxon>Bacilli</taxon>
        <taxon>Bacillales</taxon>
        <taxon>Bacillaceae</taxon>
        <taxon>Psychrobacillus</taxon>
    </lineage>
</organism>
<dbReference type="InterPro" id="IPR011989">
    <property type="entry name" value="ARM-like"/>
</dbReference>
<keyword evidence="3" id="KW-1185">Reference proteome</keyword>
<evidence type="ECO:0000256" key="1">
    <source>
        <dbReference type="SAM" id="MobiDB-lite"/>
    </source>
</evidence>
<dbReference type="AlphaFoldDB" id="A0A544TAL9"/>
<dbReference type="InterPro" id="IPR016024">
    <property type="entry name" value="ARM-type_fold"/>
</dbReference>
<dbReference type="SUPFAM" id="SSF48371">
    <property type="entry name" value="ARM repeat"/>
    <property type="match status" value="1"/>
</dbReference>
<proteinExistence type="predicted"/>
<comment type="caution">
    <text evidence="2">The sequence shown here is derived from an EMBL/GenBank/DDBJ whole genome shotgun (WGS) entry which is preliminary data.</text>
</comment>
<feature type="region of interest" description="Disordered" evidence="1">
    <location>
        <begin position="339"/>
        <end position="369"/>
    </location>
</feature>
<feature type="compositionally biased region" description="Gly residues" evidence="1">
    <location>
        <begin position="356"/>
        <end position="369"/>
    </location>
</feature>
<evidence type="ECO:0000313" key="2">
    <source>
        <dbReference type="EMBL" id="TQR14398.1"/>
    </source>
</evidence>
<dbReference type="EMBL" id="VDGH01000004">
    <property type="protein sequence ID" value="TQR14398.1"/>
    <property type="molecule type" value="Genomic_DNA"/>
</dbReference>
<dbReference type="Proteomes" id="UP000317316">
    <property type="component" value="Unassembled WGS sequence"/>
</dbReference>
<dbReference type="RefSeq" id="WP_142538381.1">
    <property type="nucleotide sequence ID" value="NZ_BMIE01000003.1"/>
</dbReference>
<reference evidence="2 3" key="1">
    <citation type="submission" date="2019-05" db="EMBL/GenBank/DDBJ databases">
        <title>Psychrobacillus vulpis sp. nov., a new species isolated from feces of a red fox that inhabits in The Tablas de Daimiel Natural Park, Albacete, Spain.</title>
        <authorList>
            <person name="Rodriguez M."/>
            <person name="Reina J.C."/>
            <person name="Bejar V."/>
            <person name="Llamas I."/>
        </authorList>
    </citation>
    <scope>NUCLEOTIDE SEQUENCE [LARGE SCALE GENOMIC DNA]</scope>
    <source>
        <strain evidence="2 3">NEAU-3TGS17</strain>
    </source>
</reference>